<evidence type="ECO:0000313" key="3">
    <source>
        <dbReference type="EMBL" id="MBQ0934100.1"/>
    </source>
</evidence>
<dbReference type="InterPro" id="IPR009560">
    <property type="entry name" value="DUF1176"/>
</dbReference>
<keyword evidence="2" id="KW-0732">Signal</keyword>
<organism evidence="3 4">
    <name type="scientific">Ideonella paludis</name>
    <dbReference type="NCBI Taxonomy" id="1233411"/>
    <lineage>
        <taxon>Bacteria</taxon>
        <taxon>Pseudomonadati</taxon>
        <taxon>Pseudomonadota</taxon>
        <taxon>Betaproteobacteria</taxon>
        <taxon>Burkholderiales</taxon>
        <taxon>Sphaerotilaceae</taxon>
        <taxon>Ideonella</taxon>
    </lineage>
</organism>
<dbReference type="Pfam" id="PF06674">
    <property type="entry name" value="DUF1176"/>
    <property type="match status" value="1"/>
</dbReference>
<dbReference type="Proteomes" id="UP000672097">
    <property type="component" value="Unassembled WGS sequence"/>
</dbReference>
<evidence type="ECO:0000256" key="2">
    <source>
        <dbReference type="SAM" id="SignalP"/>
    </source>
</evidence>
<evidence type="ECO:0000313" key="4">
    <source>
        <dbReference type="Proteomes" id="UP000672097"/>
    </source>
</evidence>
<reference evidence="3 4" key="1">
    <citation type="submission" date="2021-04" db="EMBL/GenBank/DDBJ databases">
        <title>The genome sequence of type strain Ideonella paludis KCTC 32238.</title>
        <authorList>
            <person name="Liu Y."/>
        </authorList>
    </citation>
    <scope>NUCLEOTIDE SEQUENCE [LARGE SCALE GENOMIC DNA]</scope>
    <source>
        <strain evidence="3 4">KCTC 32238</strain>
    </source>
</reference>
<gene>
    <name evidence="3" type="ORF">KAK11_02085</name>
</gene>
<evidence type="ECO:0000256" key="1">
    <source>
        <dbReference type="SAM" id="MobiDB-lite"/>
    </source>
</evidence>
<feature type="region of interest" description="Disordered" evidence="1">
    <location>
        <begin position="157"/>
        <end position="177"/>
    </location>
</feature>
<protein>
    <submittedName>
        <fullName evidence="3">DUF1176 domain-containing protein</fullName>
    </submittedName>
</protein>
<feature type="signal peptide" evidence="2">
    <location>
        <begin position="1"/>
        <end position="25"/>
    </location>
</feature>
<keyword evidence="4" id="KW-1185">Reference proteome</keyword>
<feature type="chain" id="PRO_5045443600" evidence="2">
    <location>
        <begin position="26"/>
        <end position="341"/>
    </location>
</feature>
<proteinExistence type="predicted"/>
<name>A0ABS5DSH6_9BURK</name>
<dbReference type="EMBL" id="JAGQDG010000001">
    <property type="protein sequence ID" value="MBQ0934100.1"/>
    <property type="molecule type" value="Genomic_DNA"/>
</dbReference>
<sequence>MTSSLFTMRPVAALALLASATGAQAQLAWAHGDWQLVCDNTRTCRAAGYTTESATLRSTVLIERTAGPGTPLSLSWKVEVGESAAEEIRPPVQLKAGALSLKASQPTLGAEDSAKLVAAMLNAPHLGFEKAGSRWRLPLSGLKAVMLKMDEAQGRLDTPGATVRKGSRAEAEVPPALPAPRPRVLAALSAQAADASTLPLMWAAVRERGCWESLPDSESPSRAAERLDSRTWLLVRECSRGAYQGGSMAWLVSTTPPYRPKPVSFPTSQKGETLNELVNLEIGHGLISSAAKGRGVGDCWSSAEWGWTGERFELLSESSTGLCRGFAGGAWELPTYVTERR</sequence>
<accession>A0ABS5DSH6</accession>
<comment type="caution">
    <text evidence="3">The sequence shown here is derived from an EMBL/GenBank/DDBJ whole genome shotgun (WGS) entry which is preliminary data.</text>
</comment>
<dbReference type="RefSeq" id="WP_210805652.1">
    <property type="nucleotide sequence ID" value="NZ_JAGQDG010000001.1"/>
</dbReference>